<proteinExistence type="inferred from homology"/>
<dbReference type="InterPro" id="IPR037061">
    <property type="entry name" value="Lytic_TGlycoase_superhlx_L_sf"/>
</dbReference>
<dbReference type="InterPro" id="IPR008258">
    <property type="entry name" value="Transglycosylase_SLT_dom_1"/>
</dbReference>
<keyword evidence="2 3" id="KW-0732">Signal</keyword>
<evidence type="ECO:0000313" key="6">
    <source>
        <dbReference type="EMBL" id="TJZ79054.1"/>
    </source>
</evidence>
<protein>
    <submittedName>
        <fullName evidence="6">Lytic transglycosylase domain-containing protein</fullName>
    </submittedName>
</protein>
<dbReference type="CDD" id="cd13401">
    <property type="entry name" value="Slt70-like"/>
    <property type="match status" value="1"/>
</dbReference>
<dbReference type="Gene3D" id="1.25.20.10">
    <property type="entry name" value="Bacterial muramidases"/>
    <property type="match status" value="1"/>
</dbReference>
<organism evidence="6 7">
    <name type="scientific">Chitiniphilus eburneus</name>
    <dbReference type="NCBI Taxonomy" id="2571148"/>
    <lineage>
        <taxon>Bacteria</taxon>
        <taxon>Pseudomonadati</taxon>
        <taxon>Pseudomonadota</taxon>
        <taxon>Betaproteobacteria</taxon>
        <taxon>Neisseriales</taxon>
        <taxon>Chitinibacteraceae</taxon>
        <taxon>Chitiniphilus</taxon>
    </lineage>
</organism>
<dbReference type="InterPro" id="IPR008939">
    <property type="entry name" value="Lytic_TGlycosylase_superhlx_U"/>
</dbReference>
<evidence type="ECO:0000313" key="7">
    <source>
        <dbReference type="Proteomes" id="UP000310016"/>
    </source>
</evidence>
<gene>
    <name evidence="6" type="ORF">FAZ21_01865</name>
</gene>
<keyword evidence="7" id="KW-1185">Reference proteome</keyword>
<dbReference type="Pfam" id="PF14718">
    <property type="entry name" value="SLT_L"/>
    <property type="match status" value="1"/>
</dbReference>
<comment type="caution">
    <text evidence="6">The sequence shown here is derived from an EMBL/GenBank/DDBJ whole genome shotgun (WGS) entry which is preliminary data.</text>
</comment>
<dbReference type="Proteomes" id="UP000310016">
    <property type="component" value="Unassembled WGS sequence"/>
</dbReference>
<sequence>MKSFLALALLSLSFSAQAALDLDALREAVRNRSLAQLSALANSAVGDPLEMYPRYHLLSAQLANTPPDDDIRAFLSRYDGSPLADKLRGEWISSLGKRGNWDQLLAEYPKLDSPGTEAECYAAQAGLARGRNAGALQVKRLWAIGRAQPDACGAVFDWLFANGQLGTDDTWTRIRDALSRNNTDFARQIAARVGSPPELQNKSLAQAAANPVKALLGYGSADRRASREAALYALSRLARTNPDAAAAWLENRTDNWPAEDRRYGWLQVAETAAKARHAQASAWFGNGFPAMTPAGRAWSIRAALRAKDINAVLARVEALPAEEADEPAWRYWKAQALKARQREAEAEALLASVASNDDFYGLLALGELKTPVALNPSLPYRPTEQEIATMRARPGLTRALTLLNGGWRNEGVREWNWGLRGASEPELIAASMLAQREGFYDRSIYAAERAKGFSDISLRYPLPFRGDIEREARSNGLDPAWVYGLIRQESRFITDARSSVGAGGLMQLMPATAKWVAGKMGDKRFNPADVHHAESNLQMGTFYLRYILDRLESHPVLATAGYNAGPGRARGWQEPDSLDAAIYIETIPFDETRDYVKKVLANAQVYRYAFPKAPTLQERLAPIPPRGGVVDAP</sequence>
<evidence type="ECO:0000256" key="3">
    <source>
        <dbReference type="SAM" id="SignalP"/>
    </source>
</evidence>
<dbReference type="InterPro" id="IPR012289">
    <property type="entry name" value="Lytic_TGlycosylase_superhlx_L"/>
</dbReference>
<dbReference type="PANTHER" id="PTHR37423:SF5">
    <property type="entry name" value="SOLUBLE LYTIC MUREIN TRANSGLYCOSYLASE"/>
    <property type="match status" value="1"/>
</dbReference>
<name>A0A4U0QS39_9NEIS</name>
<dbReference type="GO" id="GO:0042597">
    <property type="term" value="C:periplasmic space"/>
    <property type="evidence" value="ECO:0007669"/>
    <property type="project" value="InterPro"/>
</dbReference>
<dbReference type="OrthoDB" id="92254at2"/>
<feature type="domain" description="Transglycosylase SLT" evidence="4">
    <location>
        <begin position="469"/>
        <end position="574"/>
    </location>
</feature>
<dbReference type="Gene3D" id="1.10.1240.20">
    <property type="entry name" value="Lytic transglycosylase, superhelical linker domain"/>
    <property type="match status" value="1"/>
</dbReference>
<dbReference type="GO" id="GO:0004553">
    <property type="term" value="F:hydrolase activity, hydrolyzing O-glycosyl compounds"/>
    <property type="evidence" value="ECO:0007669"/>
    <property type="project" value="InterPro"/>
</dbReference>
<evidence type="ECO:0000256" key="1">
    <source>
        <dbReference type="ARBA" id="ARBA00007734"/>
    </source>
</evidence>
<dbReference type="SUPFAM" id="SSF53955">
    <property type="entry name" value="Lysozyme-like"/>
    <property type="match status" value="1"/>
</dbReference>
<dbReference type="EMBL" id="SUMF01000001">
    <property type="protein sequence ID" value="TJZ79054.1"/>
    <property type="molecule type" value="Genomic_DNA"/>
</dbReference>
<dbReference type="AlphaFoldDB" id="A0A4U0QS39"/>
<dbReference type="RefSeq" id="WP_136771568.1">
    <property type="nucleotide sequence ID" value="NZ_CP156074.1"/>
</dbReference>
<dbReference type="Pfam" id="PF01464">
    <property type="entry name" value="SLT"/>
    <property type="match status" value="1"/>
</dbReference>
<reference evidence="6 7" key="1">
    <citation type="submission" date="2019-04" db="EMBL/GenBank/DDBJ databases">
        <title>Chitiniphilus eburnea sp. nov., a novel chitinolytic bacterium isolated from aquaculture sludge.</title>
        <authorList>
            <person name="Sheng M."/>
        </authorList>
    </citation>
    <scope>NUCLEOTIDE SEQUENCE [LARGE SCALE GENOMIC DNA]</scope>
    <source>
        <strain evidence="6 7">HX-2-15</strain>
    </source>
</reference>
<feature type="chain" id="PRO_5020819401" evidence="3">
    <location>
        <begin position="19"/>
        <end position="633"/>
    </location>
</feature>
<dbReference type="SUPFAM" id="SSF48435">
    <property type="entry name" value="Bacterial muramidases"/>
    <property type="match status" value="1"/>
</dbReference>
<dbReference type="Gene3D" id="1.10.530.10">
    <property type="match status" value="1"/>
</dbReference>
<comment type="similarity">
    <text evidence="1">Belongs to the transglycosylase Slt family.</text>
</comment>
<dbReference type="PANTHER" id="PTHR37423">
    <property type="entry name" value="SOLUBLE LYTIC MUREIN TRANSGLYCOSYLASE-RELATED"/>
    <property type="match status" value="1"/>
</dbReference>
<feature type="signal peptide" evidence="3">
    <location>
        <begin position="1"/>
        <end position="18"/>
    </location>
</feature>
<dbReference type="InterPro" id="IPR023346">
    <property type="entry name" value="Lysozyme-like_dom_sf"/>
</dbReference>
<evidence type="ECO:0000259" key="5">
    <source>
        <dbReference type="Pfam" id="PF14718"/>
    </source>
</evidence>
<evidence type="ECO:0000256" key="2">
    <source>
        <dbReference type="ARBA" id="ARBA00022729"/>
    </source>
</evidence>
<evidence type="ECO:0000259" key="4">
    <source>
        <dbReference type="Pfam" id="PF01464"/>
    </source>
</evidence>
<accession>A0A4U0QS39</accession>
<feature type="domain" description="Lytic transglycosylase superhelical linker" evidence="5">
    <location>
        <begin position="390"/>
        <end position="453"/>
    </location>
</feature>